<dbReference type="EMBL" id="JAVRIC010000017">
    <property type="protein sequence ID" value="MDT0498147.1"/>
    <property type="molecule type" value="Genomic_DNA"/>
</dbReference>
<gene>
    <name evidence="1" type="ORF">RM530_12335</name>
</gene>
<evidence type="ECO:0000313" key="2">
    <source>
        <dbReference type="Proteomes" id="UP001254608"/>
    </source>
</evidence>
<sequence length="208" mass="23451">MSARWHAERSEDAGAVVHRLRVDGRQMSHREVIAAWSDSAAFREFYLELLAAWPGPAFFWEYPPLDRDRLDRPSEFVLVDAPQLALMPADPEPFASMLVPVPTPEQPAVFENLSRNADLIVPRPQAGLEPAEFAHFAAFARAAPAACKHALLVALARELLARIDYRTLWLSTSGLGVAWLHLRLDHAPKYYQYAPYRDPSFETAFSAR</sequence>
<comment type="caution">
    <text evidence="1">The sequence shown here is derived from an EMBL/GenBank/DDBJ whole genome shotgun (WGS) entry which is preliminary data.</text>
</comment>
<dbReference type="Pfam" id="PF22086">
    <property type="entry name" value="DUF6940"/>
    <property type="match status" value="1"/>
</dbReference>
<dbReference type="Proteomes" id="UP001254608">
    <property type="component" value="Unassembled WGS sequence"/>
</dbReference>
<accession>A0ABU2WM59</accession>
<name>A0ABU2WM59_9GAMM</name>
<reference evidence="1 2" key="1">
    <citation type="submission" date="2023-09" db="EMBL/GenBank/DDBJ databases">
        <authorList>
            <person name="Rey-Velasco X."/>
        </authorList>
    </citation>
    <scope>NUCLEOTIDE SEQUENCE [LARGE SCALE GENOMIC DNA]</scope>
    <source>
        <strain evidence="1 2">W345</strain>
    </source>
</reference>
<proteinExistence type="predicted"/>
<evidence type="ECO:0000313" key="1">
    <source>
        <dbReference type="EMBL" id="MDT0498147.1"/>
    </source>
</evidence>
<dbReference type="InterPro" id="IPR054220">
    <property type="entry name" value="DUF6940"/>
</dbReference>
<keyword evidence="2" id="KW-1185">Reference proteome</keyword>
<organism evidence="1 2">
    <name type="scientific">Banduia mediterranea</name>
    <dbReference type="NCBI Taxonomy" id="3075609"/>
    <lineage>
        <taxon>Bacteria</taxon>
        <taxon>Pseudomonadati</taxon>
        <taxon>Pseudomonadota</taxon>
        <taxon>Gammaproteobacteria</taxon>
        <taxon>Nevskiales</taxon>
        <taxon>Algiphilaceae</taxon>
        <taxon>Banduia</taxon>
    </lineage>
</organism>
<protein>
    <submittedName>
        <fullName evidence="1">Uncharacterized protein</fullName>
    </submittedName>
</protein>
<dbReference type="RefSeq" id="WP_311365539.1">
    <property type="nucleotide sequence ID" value="NZ_JAVRIC010000017.1"/>
</dbReference>